<reference evidence="1 2" key="1">
    <citation type="journal article" date="2018" name="Sci. Rep.">
        <title>Genomic signatures of local adaptation to the degree of environmental predictability in rotifers.</title>
        <authorList>
            <person name="Franch-Gras L."/>
            <person name="Hahn C."/>
            <person name="Garcia-Roger E.M."/>
            <person name="Carmona M.J."/>
            <person name="Serra M."/>
            <person name="Gomez A."/>
        </authorList>
    </citation>
    <scope>NUCLEOTIDE SEQUENCE [LARGE SCALE GENOMIC DNA]</scope>
    <source>
        <strain evidence="1">HYR1</strain>
    </source>
</reference>
<gene>
    <name evidence="1" type="ORF">BpHYR1_004101</name>
</gene>
<name>A0A3M7PBQ1_BRAPC</name>
<comment type="caution">
    <text evidence="1">The sequence shown here is derived from an EMBL/GenBank/DDBJ whole genome shotgun (WGS) entry which is preliminary data.</text>
</comment>
<dbReference type="Proteomes" id="UP000276133">
    <property type="component" value="Unassembled WGS sequence"/>
</dbReference>
<protein>
    <submittedName>
        <fullName evidence="1">Uncharacterized protein</fullName>
    </submittedName>
</protein>
<organism evidence="1 2">
    <name type="scientific">Brachionus plicatilis</name>
    <name type="common">Marine rotifer</name>
    <name type="synonym">Brachionus muelleri</name>
    <dbReference type="NCBI Taxonomy" id="10195"/>
    <lineage>
        <taxon>Eukaryota</taxon>
        <taxon>Metazoa</taxon>
        <taxon>Spiralia</taxon>
        <taxon>Gnathifera</taxon>
        <taxon>Rotifera</taxon>
        <taxon>Eurotatoria</taxon>
        <taxon>Monogononta</taxon>
        <taxon>Pseudotrocha</taxon>
        <taxon>Ploima</taxon>
        <taxon>Brachionidae</taxon>
        <taxon>Brachionus</taxon>
    </lineage>
</organism>
<evidence type="ECO:0000313" key="1">
    <source>
        <dbReference type="EMBL" id="RMZ96541.1"/>
    </source>
</evidence>
<feature type="non-terminal residue" evidence="1">
    <location>
        <position position="1"/>
    </location>
</feature>
<sequence length="60" mass="7070">KKILTKSMNSIFLGAQLLKTYHIHILIKNLKKLVIQRYSTAAMTLSFYPEFEKIMKKLQN</sequence>
<accession>A0A3M7PBQ1</accession>
<dbReference type="EMBL" id="REGN01012107">
    <property type="protein sequence ID" value="RMZ96541.1"/>
    <property type="molecule type" value="Genomic_DNA"/>
</dbReference>
<keyword evidence="2" id="KW-1185">Reference proteome</keyword>
<proteinExistence type="predicted"/>
<evidence type="ECO:0000313" key="2">
    <source>
        <dbReference type="Proteomes" id="UP000276133"/>
    </source>
</evidence>
<dbReference type="AlphaFoldDB" id="A0A3M7PBQ1"/>